<evidence type="ECO:0000313" key="2">
    <source>
        <dbReference type="Proteomes" id="UP000236449"/>
    </source>
</evidence>
<gene>
    <name evidence="1" type="ORF">C1N32_21695</name>
</gene>
<organism evidence="1 2">
    <name type="scientific">Vibrio diazotrophicus</name>
    <dbReference type="NCBI Taxonomy" id="685"/>
    <lineage>
        <taxon>Bacteria</taxon>
        <taxon>Pseudomonadati</taxon>
        <taxon>Pseudomonadota</taxon>
        <taxon>Gammaproteobacteria</taxon>
        <taxon>Vibrionales</taxon>
        <taxon>Vibrionaceae</taxon>
        <taxon>Vibrio</taxon>
    </lineage>
</organism>
<evidence type="ECO:0000313" key="1">
    <source>
        <dbReference type="EMBL" id="PNI00108.1"/>
    </source>
</evidence>
<sequence length="259" mass="29381">MIQLNDHIATLSHVMFSTDDVVEWSGVYQWLQIAASIESVSLDTIKYNNSFGWCSPSDEFDLARDKLLPIFAEKLAIFNFVWGALESTIDIVKPPKNPDKSKRGKIRDACFWLSTFNRADSIPELLTETTMFRELAQQSIGYERVETRIGELKEFGVSGVGLYAVYELRNLFAHGSMEFPYPDGENNPVCPEISLVETATRIVLFSIQLLMLKHFPHPDDYEVFLTTVTGHIDGDIKLADALRMCHLEVNQLEAQLTLI</sequence>
<dbReference type="EMBL" id="POSK01000042">
    <property type="protein sequence ID" value="PNI00108.1"/>
    <property type="molecule type" value="Genomic_DNA"/>
</dbReference>
<proteinExistence type="predicted"/>
<dbReference type="AlphaFoldDB" id="A0A2J8HPA3"/>
<dbReference type="OrthoDB" id="5893632at2"/>
<accession>A0A2J8HPA3</accession>
<comment type="caution">
    <text evidence="1">The sequence shown here is derived from an EMBL/GenBank/DDBJ whole genome shotgun (WGS) entry which is preliminary data.</text>
</comment>
<protein>
    <submittedName>
        <fullName evidence="1">Uncharacterized protein</fullName>
    </submittedName>
</protein>
<name>A0A2J8HPA3_VIBDI</name>
<dbReference type="Proteomes" id="UP000236449">
    <property type="component" value="Unassembled WGS sequence"/>
</dbReference>
<dbReference type="RefSeq" id="WP_102967403.1">
    <property type="nucleotide sequence ID" value="NZ_POSK01000042.1"/>
</dbReference>
<reference evidence="1 2" key="1">
    <citation type="submission" date="2018-01" db="EMBL/GenBank/DDBJ databases">
        <title>Draft genome sequences of six Vibrio diazotrophicus strains isolated from deep-sea sediments of the Baltic Sea.</title>
        <authorList>
            <person name="Castillo D."/>
            <person name="Vandieken V."/>
            <person name="Chiang O."/>
            <person name="Middelboe M."/>
        </authorList>
    </citation>
    <scope>NUCLEOTIDE SEQUENCE [LARGE SCALE GENOMIC DNA]</scope>
    <source>
        <strain evidence="1 2">60.27F</strain>
    </source>
</reference>